<reference evidence="1 2" key="1">
    <citation type="submission" date="2020-08" db="EMBL/GenBank/DDBJ databases">
        <title>Plant Genome Project.</title>
        <authorList>
            <person name="Zhang R.-G."/>
        </authorList>
    </citation>
    <scope>NUCLEOTIDE SEQUENCE [LARGE SCALE GENOMIC DNA]</scope>
    <source>
        <tissue evidence="1">Rhizome</tissue>
    </source>
</reference>
<dbReference type="InterPro" id="IPR015915">
    <property type="entry name" value="Kelch-typ_b-propeller"/>
</dbReference>
<dbReference type="PANTHER" id="PTHR46407:SF3">
    <property type="entry name" value="OS02G0208700 PROTEIN"/>
    <property type="match status" value="1"/>
</dbReference>
<keyword evidence="2" id="KW-1185">Reference proteome</keyword>
<dbReference type="InterPro" id="IPR044595">
    <property type="entry name" value="KMD1-4"/>
</dbReference>
<evidence type="ECO:0000313" key="1">
    <source>
        <dbReference type="EMBL" id="KAG6510707.1"/>
    </source>
</evidence>
<sequence length="78" mass="8822">MLGPHRSFFMCGNGAGTTTVIVFGSHDEEKNMLRSTIAYDVSTEAWVVLPDMSREGDKCCRVWPTREWRHSWSLGMVG</sequence>
<organism evidence="1 2">
    <name type="scientific">Zingiber officinale</name>
    <name type="common">Ginger</name>
    <name type="synonym">Amomum zingiber</name>
    <dbReference type="NCBI Taxonomy" id="94328"/>
    <lineage>
        <taxon>Eukaryota</taxon>
        <taxon>Viridiplantae</taxon>
        <taxon>Streptophyta</taxon>
        <taxon>Embryophyta</taxon>
        <taxon>Tracheophyta</taxon>
        <taxon>Spermatophyta</taxon>
        <taxon>Magnoliopsida</taxon>
        <taxon>Liliopsida</taxon>
        <taxon>Zingiberales</taxon>
        <taxon>Zingiberaceae</taxon>
        <taxon>Zingiber</taxon>
    </lineage>
</organism>
<accession>A0A8J5GLQ5</accession>
<protein>
    <recommendedName>
        <fullName evidence="3">F-box/kelch-repeat protein</fullName>
    </recommendedName>
</protein>
<dbReference type="GO" id="GO:0080037">
    <property type="term" value="P:negative regulation of cytokinin-activated signaling pathway"/>
    <property type="evidence" value="ECO:0007669"/>
    <property type="project" value="InterPro"/>
</dbReference>
<dbReference type="SUPFAM" id="SSF117281">
    <property type="entry name" value="Kelch motif"/>
    <property type="match status" value="1"/>
</dbReference>
<dbReference type="PANTHER" id="PTHR46407">
    <property type="entry name" value="OS02G0208700 PROTEIN"/>
    <property type="match status" value="1"/>
</dbReference>
<name>A0A8J5GLQ5_ZINOF</name>
<dbReference type="GO" id="GO:2000762">
    <property type="term" value="P:regulation of phenylpropanoid metabolic process"/>
    <property type="evidence" value="ECO:0007669"/>
    <property type="project" value="InterPro"/>
</dbReference>
<comment type="caution">
    <text evidence="1">The sequence shown here is derived from an EMBL/GenBank/DDBJ whole genome shotgun (WGS) entry which is preliminary data.</text>
</comment>
<gene>
    <name evidence="1" type="ORF">ZIOFF_028738</name>
</gene>
<evidence type="ECO:0008006" key="3">
    <source>
        <dbReference type="Google" id="ProtNLM"/>
    </source>
</evidence>
<proteinExistence type="predicted"/>
<evidence type="ECO:0000313" key="2">
    <source>
        <dbReference type="Proteomes" id="UP000734854"/>
    </source>
</evidence>
<dbReference type="Proteomes" id="UP000734854">
    <property type="component" value="Unassembled WGS sequence"/>
</dbReference>
<dbReference type="AlphaFoldDB" id="A0A8J5GLQ5"/>
<dbReference type="EMBL" id="JACMSC010000008">
    <property type="protein sequence ID" value="KAG6510707.1"/>
    <property type="molecule type" value="Genomic_DNA"/>
</dbReference>